<dbReference type="Pfam" id="PF14291">
    <property type="entry name" value="DUF4371"/>
    <property type="match status" value="1"/>
</dbReference>
<feature type="region of interest" description="Disordered" evidence="1">
    <location>
        <begin position="85"/>
        <end position="137"/>
    </location>
</feature>
<dbReference type="PANTHER" id="PTHR45749">
    <property type="match status" value="1"/>
</dbReference>
<name>A0A8C4QSI2_EPTBU</name>
<dbReference type="AlphaFoldDB" id="A0A8C4QSI2"/>
<dbReference type="SMART" id="SM00597">
    <property type="entry name" value="ZnF_TTF"/>
    <property type="match status" value="1"/>
</dbReference>
<reference evidence="3" key="2">
    <citation type="submission" date="2025-09" db="UniProtKB">
        <authorList>
            <consortium name="Ensembl"/>
        </authorList>
    </citation>
    <scope>IDENTIFICATION</scope>
</reference>
<evidence type="ECO:0000259" key="2">
    <source>
        <dbReference type="SMART" id="SM00597"/>
    </source>
</evidence>
<dbReference type="OMA" id="CINLAVQ"/>
<protein>
    <recommendedName>
        <fullName evidence="2">TTF-type domain-containing protein</fullName>
    </recommendedName>
</protein>
<dbReference type="InterPro" id="IPR025398">
    <property type="entry name" value="DUF4371"/>
</dbReference>
<keyword evidence="4" id="KW-1185">Reference proteome</keyword>
<feature type="region of interest" description="Disordered" evidence="1">
    <location>
        <begin position="153"/>
        <end position="175"/>
    </location>
</feature>
<dbReference type="GeneTree" id="ENSGT00940000162068"/>
<dbReference type="Proteomes" id="UP000694388">
    <property type="component" value="Unplaced"/>
</dbReference>
<dbReference type="PANTHER" id="PTHR45749:SF14">
    <property type="entry name" value="TTF-TYPE DOMAIN-CONTAINING PROTEIN"/>
    <property type="match status" value="1"/>
</dbReference>
<feature type="compositionally biased region" description="Basic and acidic residues" evidence="1">
    <location>
        <begin position="128"/>
        <end position="137"/>
    </location>
</feature>
<proteinExistence type="predicted"/>
<dbReference type="Ensembl" id="ENSEBUT00000020449.1">
    <property type="protein sequence ID" value="ENSEBUP00000019873.1"/>
    <property type="gene ID" value="ENSEBUG00000012344.1"/>
</dbReference>
<feature type="region of interest" description="Disordered" evidence="1">
    <location>
        <begin position="226"/>
        <end position="276"/>
    </location>
</feature>
<sequence>MFASVKESKKSRRNNVFECAWSDRHSFLRPSRKGRKFAFCELCRANFSIGHGGYKDCKKHVETSKHTSAAQSAGELSTAAMDRPYTASNGKHVTSQSSVSTHDRQDTESSGRAPGDWTFKIPDVPKVPSHEDKDSLPPDFIVKVKVESEFMEYSASHNEGNRNEPKPFQSNVPQTSQETLGKVFVKEEPSDALPKELSSDSQLIQSDPFETQPFQSNVPQTSQVTLAKVSVKKDPSDAPSMEFSSDSLPTQRSIQSKRPSLEAPSGSQPCKKQTSLKKFLKPQQGRLSTQCKDATSCVTTEPQPEDDATAGRLISTGAQGEVDADKIPIEFLSAALHQPTHKKFPHRKFGKQKRAFQSAWFKRFPWLHYSECTDRVLCHLCMKSPLVGCSKKDERFIKKGFCNWKKGLERFNEHQKSARHRIAVQEIFLPSQCGDIGENLSQVHQTDKQENRKIFLEILRNTWYLARQGLPLRGDDDDDDEDGNLFQLIKLRGQTDDHVQRWLKKGTIKYLSKDIQDEQLQIMGLSLLRNIAANVHKSIWYTIIGDEVADTSKKRQLAICIRWINDMLEVEESFTGLYHMETINADMPVAAVRDTLFKLNLSPSNARGQCYDGISNLCVPKRVVCSRMQREAPRATFTHRYGHTLQLAVCVAMREVDELEDVVNAVQEITELRKLSHKRNTVLDQLQHETVPDTSGFRDLYPTRCIVSADSFQTVIDNYEVLRSTWDEYLEDKHLKSDVKAHIISMKIKMETFDFYFGMRVAGLILKLTDNLSKTLQHTAMSASNCQEIAVGTLKTLEKMRSDSDWQLFWACIVQEGEKLCLTDSSPQTRRIRAQSEYPETSKEHYHRMWNRAFDSAKEGIEDRFNQPGYVVLKNLECILAKGANGEPYGAELSTIEEAYKGDFSPKLLTVQLCYIQAQLNEMEEHSQTFSWRDVLLLVRKMTVAQRNIVSEVVKILKLLLLIPATSAVGERSVSVLHRVKTYLASTVAQQRLNHCILLHVHKEITDSINLIDTANEFVNNEKRQRNFGRFSEKDVEHSQLLNS</sequence>
<evidence type="ECO:0000313" key="3">
    <source>
        <dbReference type="Ensembl" id="ENSEBUP00000019873.1"/>
    </source>
</evidence>
<feature type="domain" description="TTF-type" evidence="2">
    <location>
        <begin position="352"/>
        <end position="449"/>
    </location>
</feature>
<dbReference type="InterPro" id="IPR006580">
    <property type="entry name" value="Znf_TTF"/>
</dbReference>
<accession>A0A8C4QSI2</accession>
<organism evidence="3 4">
    <name type="scientific">Eptatretus burgeri</name>
    <name type="common">Inshore hagfish</name>
    <dbReference type="NCBI Taxonomy" id="7764"/>
    <lineage>
        <taxon>Eukaryota</taxon>
        <taxon>Metazoa</taxon>
        <taxon>Chordata</taxon>
        <taxon>Craniata</taxon>
        <taxon>Vertebrata</taxon>
        <taxon>Cyclostomata</taxon>
        <taxon>Myxini</taxon>
        <taxon>Myxiniformes</taxon>
        <taxon>Myxinidae</taxon>
        <taxon>Eptatretinae</taxon>
        <taxon>Eptatretus</taxon>
    </lineage>
</organism>
<reference evidence="3" key="1">
    <citation type="submission" date="2025-08" db="UniProtKB">
        <authorList>
            <consortium name="Ensembl"/>
        </authorList>
    </citation>
    <scope>IDENTIFICATION</scope>
</reference>
<feature type="compositionally biased region" description="Polar residues" evidence="1">
    <location>
        <begin position="242"/>
        <end position="258"/>
    </location>
</feature>
<evidence type="ECO:0000256" key="1">
    <source>
        <dbReference type="SAM" id="MobiDB-lite"/>
    </source>
</evidence>
<feature type="compositionally biased region" description="Polar residues" evidence="1">
    <location>
        <begin position="86"/>
        <end position="100"/>
    </location>
</feature>
<evidence type="ECO:0000313" key="4">
    <source>
        <dbReference type="Proteomes" id="UP000694388"/>
    </source>
</evidence>